<dbReference type="EMBL" id="CP003257">
    <property type="protein sequence ID" value="AEX84588.1"/>
    <property type="molecule type" value="Genomic_DNA"/>
</dbReference>
<organism evidence="1 2">
    <name type="scientific">Marinitoga piezophila (strain DSM 14283 / JCM 11233 / KA3)</name>
    <dbReference type="NCBI Taxonomy" id="443254"/>
    <lineage>
        <taxon>Bacteria</taxon>
        <taxon>Thermotogati</taxon>
        <taxon>Thermotogota</taxon>
        <taxon>Thermotogae</taxon>
        <taxon>Petrotogales</taxon>
        <taxon>Petrotogaceae</taxon>
        <taxon>Marinitoga</taxon>
    </lineage>
</organism>
<dbReference type="HOGENOM" id="CLU_2569791_0_0_0"/>
<dbReference type="RefSeq" id="WP_014295660.1">
    <property type="nucleotide sequence ID" value="NC_016751.1"/>
</dbReference>
<dbReference type="AlphaFoldDB" id="H2J370"/>
<evidence type="ECO:0000313" key="2">
    <source>
        <dbReference type="Proteomes" id="UP000007161"/>
    </source>
</evidence>
<evidence type="ECO:0000313" key="1">
    <source>
        <dbReference type="EMBL" id="AEX84588.1"/>
    </source>
</evidence>
<keyword evidence="2" id="KW-1185">Reference proteome</keyword>
<reference evidence="2" key="2">
    <citation type="submission" date="2012-01" db="EMBL/GenBank/DDBJ databases">
        <title>Complete sequence of chromosome of Marinitoga piezophila KA3.</title>
        <authorList>
            <person name="Lucas S."/>
            <person name="Han J."/>
            <person name="Lapidus A."/>
            <person name="Cheng J.-F."/>
            <person name="Goodwin L."/>
            <person name="Pitluck S."/>
            <person name="Peters L."/>
            <person name="Mikhailova N."/>
            <person name="Teshima H."/>
            <person name="Detter J.C."/>
            <person name="Han C."/>
            <person name="Tapia R."/>
            <person name="Land M."/>
            <person name="Hauser L."/>
            <person name="Kyrpides N."/>
            <person name="Ivanova N."/>
            <person name="Pagani I."/>
            <person name="Jebbar M."/>
            <person name="Vannier P."/>
            <person name="Oger P."/>
            <person name="Cario A."/>
            <person name="Bartlett D."/>
            <person name="Noll K.M."/>
            <person name="Woyke T."/>
        </authorList>
    </citation>
    <scope>NUCLEOTIDE SEQUENCE [LARGE SCALE GENOMIC DNA]</scope>
    <source>
        <strain evidence="2">DSM 14283 / JCM 11233 / KA3</strain>
    </source>
</reference>
<name>H2J370_MARPK</name>
<sequence>MIKSGELVKWYEEKKHYFKKFFINPDNNKFYLELIGLENAITEKDLTSINSIEELERYIKYIFDIEIKNIFKNKNKQPLSA</sequence>
<protein>
    <submittedName>
        <fullName evidence="1">Uncharacterized protein</fullName>
    </submittedName>
</protein>
<reference evidence="1 2" key="1">
    <citation type="journal article" date="2012" name="J. Bacteriol.">
        <title>Complete Genome Sequence of the Thermophilic, Piezophilic, Heterotrophic Bacterium Marinitoga piezophila KA3.</title>
        <authorList>
            <person name="Lucas S."/>
            <person name="Han J."/>
            <person name="Lapidus A."/>
            <person name="Cheng J.F."/>
            <person name="Goodwin L.A."/>
            <person name="Pitluck S."/>
            <person name="Peters L."/>
            <person name="Mikhailova N."/>
            <person name="Teshima H."/>
            <person name="Detter J.C."/>
            <person name="Han C."/>
            <person name="Tapia R."/>
            <person name="Land M."/>
            <person name="Hauser L."/>
            <person name="Kyrpides N.C."/>
            <person name="Ivanova N."/>
            <person name="Pagani I."/>
            <person name="Vannier P."/>
            <person name="Oger P."/>
            <person name="Bartlett D.H."/>
            <person name="Noll K.M."/>
            <person name="Woyke T."/>
            <person name="Jebbar M."/>
        </authorList>
    </citation>
    <scope>NUCLEOTIDE SEQUENCE [LARGE SCALE GENOMIC DNA]</scope>
    <source>
        <strain evidence="2">DSM 14283 / JCM 11233 / KA3</strain>
    </source>
</reference>
<proteinExistence type="predicted"/>
<dbReference type="KEGG" id="mpz:Marpi_0131"/>
<gene>
    <name evidence="1" type="ordered locus">Marpi_0131</name>
</gene>
<dbReference type="OrthoDB" id="9991233at2"/>
<dbReference type="Proteomes" id="UP000007161">
    <property type="component" value="Chromosome"/>
</dbReference>
<accession>H2J370</accession>